<evidence type="ECO:0008006" key="3">
    <source>
        <dbReference type="Google" id="ProtNLM"/>
    </source>
</evidence>
<proteinExistence type="predicted"/>
<dbReference type="EMBL" id="NCKW01020516">
    <property type="protein sequence ID" value="POM57774.1"/>
    <property type="molecule type" value="Genomic_DNA"/>
</dbReference>
<keyword evidence="2" id="KW-1185">Reference proteome</keyword>
<sequence>MASTLEKFNANVSSIQLQTKRTGIYLWSKQKNKLVQPSAQTGSTLPPDAEVHLVKCVNAYRAYGLPISSLMLHRKALCVARGAGTPARLFGATWGWVKIFLRCHLLEIRTRTRQVQVTSENADTALKYFNASQAENGRTGR</sequence>
<dbReference type="AlphaFoldDB" id="A0A2P4WWU7"/>
<dbReference type="OrthoDB" id="115958at2759"/>
<protein>
    <recommendedName>
        <fullName evidence="3">HTH CENPB-type domain-containing protein</fullName>
    </recommendedName>
</protein>
<dbReference type="Proteomes" id="UP000237271">
    <property type="component" value="Unassembled WGS sequence"/>
</dbReference>
<gene>
    <name evidence="1" type="ORF">PHPALM_37672</name>
</gene>
<name>A0A2P4WWU7_9STRA</name>
<reference evidence="1 2" key="1">
    <citation type="journal article" date="2017" name="Genome Biol. Evol.">
        <title>Phytophthora megakarya and P. palmivora, closely related causal agents of cacao black pod rot, underwent increases in genome sizes and gene numbers by different mechanisms.</title>
        <authorList>
            <person name="Ali S.S."/>
            <person name="Shao J."/>
            <person name="Lary D.J."/>
            <person name="Kronmiller B."/>
            <person name="Shen D."/>
            <person name="Strem M.D."/>
            <person name="Amoako-Attah I."/>
            <person name="Akrofi A.Y."/>
            <person name="Begoude B.A."/>
            <person name="Ten Hoopen G.M."/>
            <person name="Coulibaly K."/>
            <person name="Kebe B.I."/>
            <person name="Melnick R.L."/>
            <person name="Guiltinan M.J."/>
            <person name="Tyler B.M."/>
            <person name="Meinhardt L.W."/>
            <person name="Bailey B.A."/>
        </authorList>
    </citation>
    <scope>NUCLEOTIDE SEQUENCE [LARGE SCALE GENOMIC DNA]</scope>
    <source>
        <strain evidence="2">sbr112.9</strain>
    </source>
</reference>
<evidence type="ECO:0000313" key="2">
    <source>
        <dbReference type="Proteomes" id="UP000237271"/>
    </source>
</evidence>
<evidence type="ECO:0000313" key="1">
    <source>
        <dbReference type="EMBL" id="POM57774.1"/>
    </source>
</evidence>
<organism evidence="1 2">
    <name type="scientific">Phytophthora palmivora</name>
    <dbReference type="NCBI Taxonomy" id="4796"/>
    <lineage>
        <taxon>Eukaryota</taxon>
        <taxon>Sar</taxon>
        <taxon>Stramenopiles</taxon>
        <taxon>Oomycota</taxon>
        <taxon>Peronosporomycetes</taxon>
        <taxon>Peronosporales</taxon>
        <taxon>Peronosporaceae</taxon>
        <taxon>Phytophthora</taxon>
    </lineage>
</organism>
<accession>A0A2P4WWU7</accession>
<comment type="caution">
    <text evidence="1">The sequence shown here is derived from an EMBL/GenBank/DDBJ whole genome shotgun (WGS) entry which is preliminary data.</text>
</comment>